<evidence type="ECO:0000256" key="1">
    <source>
        <dbReference type="ARBA" id="ARBA00004167"/>
    </source>
</evidence>
<evidence type="ECO:0000256" key="2">
    <source>
        <dbReference type="ARBA" id="ARBA00022692"/>
    </source>
</evidence>
<dbReference type="PANTHER" id="PTHR30441:SF8">
    <property type="entry name" value="DUF748 DOMAIN-CONTAINING PROTEIN"/>
    <property type="match status" value="1"/>
</dbReference>
<name>A0A6N3BSC8_9BACT</name>
<sequence>MGFYLLSVALLHVPAVQRGVTFLISEALKDILHTELSIGRVDLGYFNRIILDDVRIKDQKKKELLKAARLSAKIELTSLLHGKISISNVQLYGFDIHLYQRTQKEKPNFQFLIDTFAKKDSLPSNPNLRINSVLIRRGKLSWHRYDKSPTPGRFNPDHIVLDKISATLSLKSYTADSLNLNVKKFSFEEHSGLQLKQLSFKITANRKKAQLDHFTIELPHSRLALHPVTMSYRHIKEGNGKGRYQDFTFQGSIEQGTFSFADFIPFYPKSVQNHVLEELPTLAAEAQFSGNLKQILIDKFALYTPDRSMVLEAPLTIRHLENPAQRTIKADIRNLRITPAGLKQLSEWTSNDKISISPYLQAIGTLEVTGALSYRSQYLKSHLNLHTDLGSLALFGSFAKGNEIEAEVHTPGFQLGKLTGREEQFGETAFDLSGKGLLRSGAYPVLSLQGTIGRLSYNHYDYHDITVDVDYRKGGFAGNVNINDPHLALTTKGEVNLHSSTPYIKAEASVRHFAPHALALTSRYAGTVFQGDIRADFRGNNIENMEGLVCLNGFRMSTSEEDYTTGPICFKATYGQGKRNLSLHSDFLRTEMEGDFRLGTLIAHSRKLLHAYIPSFVKAPRLKKDTPDEVALYMHIDHTEPIEKIFGIPLQIPKAGHINGYFNSRTEELDFNASIPSFNYNGQQLDDIRILAGRVNDSLTCTVDFKKQIGKAPVDFRLLARAAHDNVYTGLNWTNHAEKIYQGSISADTRFTRNEEKKMLTDIEFHPSQIIVNDSVWNVHASSVHAAPGLVNINGFAIEQGDRHLILNGNVSGNPGDSLTVDLKDINLEYIFNIINFHTVDFAGQATGRAYAANLMKSPEVDAHLHVRNFTFNQAYLGEMNLHGGWEKEKNAIFLHARMADPAHSSMTSVDGDIRIGAAPKGGLDLMIRTENIDLAFLNHYTDGIFTGLHGRASGWTRVFGPFKGINLEGDMLVSEGGMKVNATEVDYRLVNDSVILRPDNIYFRNAMVYDRQGTPGKDEHYAVVNGVLQHSNLSHMRFDFDIDAYNILGYDIKDFGDEVFCGTAYATGKIGFNGQPGNLNINIDARPEENTMFVYNLSSPTTLTDNQFITYKTHQDSIDGHSHSPGGTTLPEPESDMRINFRLNLTPEATMKILMDPKAGDYIALNGHGNIRANYYNKGDFTMYGTYTIDHGIYKLSLQDVIRKDFIFNPGGTIVFGGPPIQADLNLQAVYTVPSVSLNDLSARSAFSQNNVRVNCLMNLGGKAQSPQISFDFDLPNVNEDEKQMVRSLISTEEEKNMQVIYLLGIGRFYTYDYSNTEQSQSSVAMKSLLSSTLSGQLNQMLSTLLGNNSNWNIGTNLSTGETGWSDMDVEGLLSGRLLNNRLLINGNFGYRDNSTNPNGNFIGDFDLQWLLTPSGNVSLKAYSKTNDRYFTKSSLTTQGVGIGLKRDFNTWRDVFRVFIPKKRRKNP</sequence>
<keyword evidence="4" id="KW-0472">Membrane</keyword>
<keyword evidence="2" id="KW-0812">Transmembrane</keyword>
<accession>A0A6N3BSC8</accession>
<dbReference type="GO" id="GO:0009306">
    <property type="term" value="P:protein secretion"/>
    <property type="evidence" value="ECO:0007669"/>
    <property type="project" value="InterPro"/>
</dbReference>
<dbReference type="InterPro" id="IPR052894">
    <property type="entry name" value="AsmA-related"/>
</dbReference>
<comment type="subcellular location">
    <subcellularLocation>
        <location evidence="1">Membrane</location>
        <topology evidence="1">Single-pass membrane protein</topology>
    </subcellularLocation>
</comment>
<dbReference type="RefSeq" id="WP_412441637.1">
    <property type="nucleotide sequence ID" value="NZ_JBKWWY010000001.1"/>
</dbReference>
<keyword evidence="3" id="KW-1133">Transmembrane helix</keyword>
<evidence type="ECO:0000313" key="6">
    <source>
        <dbReference type="EMBL" id="VYU06822.1"/>
    </source>
</evidence>
<evidence type="ECO:0000259" key="5">
    <source>
        <dbReference type="Pfam" id="PF04357"/>
    </source>
</evidence>
<feature type="domain" description="Translocation and assembly module TamB C-terminal" evidence="5">
    <location>
        <begin position="1020"/>
        <end position="1450"/>
    </location>
</feature>
<protein>
    <recommendedName>
        <fullName evidence="5">Translocation and assembly module TamB C-terminal domain-containing protein</fullName>
    </recommendedName>
</protein>
<organism evidence="6">
    <name type="scientific">Paraprevotella clara</name>
    <dbReference type="NCBI Taxonomy" id="454154"/>
    <lineage>
        <taxon>Bacteria</taxon>
        <taxon>Pseudomonadati</taxon>
        <taxon>Bacteroidota</taxon>
        <taxon>Bacteroidia</taxon>
        <taxon>Bacteroidales</taxon>
        <taxon>Prevotellaceae</taxon>
        <taxon>Paraprevotella</taxon>
    </lineage>
</organism>
<dbReference type="GO" id="GO:0090313">
    <property type="term" value="P:regulation of protein targeting to membrane"/>
    <property type="evidence" value="ECO:0007669"/>
    <property type="project" value="TreeGrafter"/>
</dbReference>
<reference evidence="6" key="1">
    <citation type="submission" date="2019-11" db="EMBL/GenBank/DDBJ databases">
        <authorList>
            <person name="Feng L."/>
        </authorList>
    </citation>
    <scope>NUCLEOTIDE SEQUENCE</scope>
    <source>
        <strain evidence="6">PclaraLFYP37</strain>
    </source>
</reference>
<proteinExistence type="predicted"/>
<dbReference type="InterPro" id="IPR007452">
    <property type="entry name" value="TamB_C"/>
</dbReference>
<dbReference type="PANTHER" id="PTHR30441">
    <property type="entry name" value="DUF748 DOMAIN-CONTAINING PROTEIN"/>
    <property type="match status" value="1"/>
</dbReference>
<gene>
    <name evidence="6" type="ORF">PCLFYP37_01826</name>
</gene>
<evidence type="ECO:0000256" key="4">
    <source>
        <dbReference type="ARBA" id="ARBA00023136"/>
    </source>
</evidence>
<dbReference type="EMBL" id="CACRUT010000013">
    <property type="protein sequence ID" value="VYU06822.1"/>
    <property type="molecule type" value="Genomic_DNA"/>
</dbReference>
<dbReference type="GO" id="GO:0005886">
    <property type="term" value="C:plasma membrane"/>
    <property type="evidence" value="ECO:0007669"/>
    <property type="project" value="InterPro"/>
</dbReference>
<evidence type="ECO:0000256" key="3">
    <source>
        <dbReference type="ARBA" id="ARBA00022989"/>
    </source>
</evidence>
<dbReference type="Pfam" id="PF04357">
    <property type="entry name" value="TamB"/>
    <property type="match status" value="1"/>
</dbReference>